<feature type="chain" id="PRO_5006133317" description="PA domain-containing protein" evidence="2">
    <location>
        <begin position="28"/>
        <end position="583"/>
    </location>
</feature>
<proteinExistence type="predicted"/>
<evidence type="ECO:0000256" key="2">
    <source>
        <dbReference type="SAM" id="SignalP"/>
    </source>
</evidence>
<dbReference type="CDD" id="cd00538">
    <property type="entry name" value="PA"/>
    <property type="match status" value="1"/>
</dbReference>
<keyword evidence="4" id="KW-1185">Reference proteome</keyword>
<dbReference type="Pfam" id="PF08309">
    <property type="entry name" value="LVIVD"/>
    <property type="match status" value="5"/>
</dbReference>
<evidence type="ECO:0008006" key="5">
    <source>
        <dbReference type="Google" id="ProtNLM"/>
    </source>
</evidence>
<sequence length="583" mass="63648">MLFQRLARCFSVAICLSLIAACASQNATPAPPTELANKPTAEQKRADKDSPNQNPTKTPRPAATATPIITGPHFEQVGGLQLKPPTEGRHADLTLYNDLILLGMQPSSCQLENRITLIDVSDPRQPEVAGYSPVVKNVSLEDMDVARIGEQDIAIVGMQPCSGETKPGIQILDITDPSKPVELARFATTLGVHELDLTVNSSGQALALLAAPTNNVFGSTPMAEHRAELWIVDLSTPSKPTKLSRWGIDQKLDWQMLDYADRARGNFPGIFLHSVRASSNSQRAYLSYWDAGVIILDIQDPAQPVYLGQTPYPALAEGDAHSVVDWNDGQFLALNNEDFSNGQAKISHPALAEPAYAHALPFGEKLDQPLSAEFVALEQACDPKADYPDFAGRFVLIEIAGCSIERKFIVAQTGKAAGLLLYANKPYQELPFGDDVDLITEFNLPMYLLSSTTAAALLSQPEAKATIEQYFDGGGAIQFFDLSDPSKPVEIGRYNTPNSIDAKRATNPTVHNSEVQGQYLYASWYRDGLRMLDISDPSQPQEVAAWPNGNSPSVNLWGVQVRDQYVYVSDLSYGLYVLEFHAE</sequence>
<dbReference type="PROSITE" id="PS51257">
    <property type="entry name" value="PROKAR_LIPOPROTEIN"/>
    <property type="match status" value="1"/>
</dbReference>
<gene>
    <name evidence="3" type="ORF">SE18_02560</name>
</gene>
<keyword evidence="2" id="KW-0732">Signal</keyword>
<evidence type="ECO:0000313" key="3">
    <source>
        <dbReference type="EMBL" id="KPL91327.1"/>
    </source>
</evidence>
<dbReference type="EMBL" id="LGKP01000006">
    <property type="protein sequence ID" value="KPL91327.1"/>
    <property type="molecule type" value="Genomic_DNA"/>
</dbReference>
<feature type="compositionally biased region" description="Low complexity" evidence="1">
    <location>
        <begin position="55"/>
        <end position="70"/>
    </location>
</feature>
<dbReference type="Proteomes" id="UP000050277">
    <property type="component" value="Unassembled WGS sequence"/>
</dbReference>
<dbReference type="AlphaFoldDB" id="A0A0P6Y1A7"/>
<evidence type="ECO:0000256" key="1">
    <source>
        <dbReference type="SAM" id="MobiDB-lite"/>
    </source>
</evidence>
<reference evidence="3 4" key="1">
    <citation type="submission" date="2015-07" db="EMBL/GenBank/DDBJ databases">
        <title>Whole genome sequence of Herpetosiphon geysericola DSM 7119.</title>
        <authorList>
            <person name="Hemp J."/>
            <person name="Ward L.M."/>
            <person name="Pace L.A."/>
            <person name="Fischer W.W."/>
        </authorList>
    </citation>
    <scope>NUCLEOTIDE SEQUENCE [LARGE SCALE GENOMIC DNA]</scope>
    <source>
        <strain evidence="3 4">DSM 7119</strain>
    </source>
</reference>
<name>A0A0P6Y1A7_9CHLR</name>
<evidence type="ECO:0000313" key="4">
    <source>
        <dbReference type="Proteomes" id="UP000050277"/>
    </source>
</evidence>
<dbReference type="RefSeq" id="WP_054532851.1">
    <property type="nucleotide sequence ID" value="NZ_LGKP01000006.1"/>
</dbReference>
<protein>
    <recommendedName>
        <fullName evidence="5">PA domain-containing protein</fullName>
    </recommendedName>
</protein>
<dbReference type="SUPFAM" id="SSF101908">
    <property type="entry name" value="Putative isomerase YbhE"/>
    <property type="match status" value="1"/>
</dbReference>
<feature type="signal peptide" evidence="2">
    <location>
        <begin position="1"/>
        <end position="27"/>
    </location>
</feature>
<organism evidence="3 4">
    <name type="scientific">Herpetosiphon geysericola</name>
    <dbReference type="NCBI Taxonomy" id="70996"/>
    <lineage>
        <taxon>Bacteria</taxon>
        <taxon>Bacillati</taxon>
        <taxon>Chloroflexota</taxon>
        <taxon>Chloroflexia</taxon>
        <taxon>Herpetosiphonales</taxon>
        <taxon>Herpetosiphonaceae</taxon>
        <taxon>Herpetosiphon</taxon>
    </lineage>
</organism>
<dbReference type="STRING" id="70996.SE18_02560"/>
<accession>A0A0P6Y1A7</accession>
<dbReference type="InterPro" id="IPR013211">
    <property type="entry name" value="LVIVD"/>
</dbReference>
<comment type="caution">
    <text evidence="3">The sequence shown here is derived from an EMBL/GenBank/DDBJ whole genome shotgun (WGS) entry which is preliminary data.</text>
</comment>
<feature type="region of interest" description="Disordered" evidence="1">
    <location>
        <begin position="27"/>
        <end position="70"/>
    </location>
</feature>
<dbReference type="Gene3D" id="3.50.30.30">
    <property type="match status" value="1"/>
</dbReference>
<dbReference type="OrthoDB" id="156045at2"/>
<feature type="compositionally biased region" description="Basic and acidic residues" evidence="1">
    <location>
        <begin position="41"/>
        <end position="50"/>
    </location>
</feature>